<evidence type="ECO:0000313" key="2">
    <source>
        <dbReference type="EMBL" id="TDP88141.1"/>
    </source>
</evidence>
<keyword evidence="1" id="KW-0472">Membrane</keyword>
<dbReference type="Proteomes" id="UP000294593">
    <property type="component" value="Unassembled WGS sequence"/>
</dbReference>
<accession>A0A4R6RN41</accession>
<gene>
    <name evidence="2" type="ORF">EV672_101285</name>
</gene>
<proteinExistence type="predicted"/>
<protein>
    <submittedName>
        <fullName evidence="2">Uncharacterized protein</fullName>
    </submittedName>
</protein>
<dbReference type="EMBL" id="SNXW01000001">
    <property type="protein sequence ID" value="TDP88141.1"/>
    <property type="molecule type" value="Genomic_DNA"/>
</dbReference>
<reference evidence="2 3" key="1">
    <citation type="submission" date="2019-03" db="EMBL/GenBank/DDBJ databases">
        <title>Genomic Encyclopedia of Type Strains, Phase IV (KMG-IV): sequencing the most valuable type-strain genomes for metagenomic binning, comparative biology and taxonomic classification.</title>
        <authorList>
            <person name="Goeker M."/>
        </authorList>
    </citation>
    <scope>NUCLEOTIDE SEQUENCE [LARGE SCALE GENOMIC DNA]</scope>
    <source>
        <strain evidence="2 3">DSM 11901</strain>
    </source>
</reference>
<keyword evidence="1" id="KW-1133">Transmembrane helix</keyword>
<feature type="transmembrane region" description="Helical" evidence="1">
    <location>
        <begin position="42"/>
        <end position="62"/>
    </location>
</feature>
<comment type="caution">
    <text evidence="2">The sequence shown here is derived from an EMBL/GenBank/DDBJ whole genome shotgun (WGS) entry which is preliminary data.</text>
</comment>
<sequence>MSNAAGATHPTHVLTHDPFRPEVCSNMKSSAVIRRHQRIRTWALSAGMVLGMVAATFGPQLAHAAVPAKASKAVIKGAAAEKPLVLAAADDVQMQAADRVLLGRYECEFGRRITVDRNDTHPGYVNLALDRQAWVMKPVQSATGAIRLEDVRGQALLVQILTKSMVLDTKSGKRLVDACVHEVQRKAEADLASQPPRPSIFDAR</sequence>
<organism evidence="2 3">
    <name type="scientific">Aquabacterium commune</name>
    <dbReference type="NCBI Taxonomy" id="70586"/>
    <lineage>
        <taxon>Bacteria</taxon>
        <taxon>Pseudomonadati</taxon>
        <taxon>Pseudomonadota</taxon>
        <taxon>Betaproteobacteria</taxon>
        <taxon>Burkholderiales</taxon>
        <taxon>Aquabacterium</taxon>
    </lineage>
</organism>
<dbReference type="RefSeq" id="WP_133605790.1">
    <property type="nucleotide sequence ID" value="NZ_SNXW01000001.1"/>
</dbReference>
<keyword evidence="3" id="KW-1185">Reference proteome</keyword>
<evidence type="ECO:0000256" key="1">
    <source>
        <dbReference type="SAM" id="Phobius"/>
    </source>
</evidence>
<evidence type="ECO:0000313" key="3">
    <source>
        <dbReference type="Proteomes" id="UP000294593"/>
    </source>
</evidence>
<dbReference type="OrthoDB" id="5297272at2"/>
<dbReference type="AlphaFoldDB" id="A0A4R6RN41"/>
<keyword evidence="1" id="KW-0812">Transmembrane</keyword>
<name>A0A4R6RN41_9BURK</name>